<proteinExistence type="predicted"/>
<dbReference type="AlphaFoldDB" id="A0A7W6K8V0"/>
<sequence>MIRKLLIPLLLSGSITSTVYAQECEKLLSDGLYSFTKMTNTNSFSHDLRTYYLSETFKSDMKSGKWGASLTIPIKGVPFSIGANDSEDKFTELKTKLLSITELNIGAENAQMLLQSVPNTNLYEAYVNCVTKNGQNNLYGFIQGTNVETEDAVVFTIHYRPSSPGDSMPKVTSFNVYPTSALLSGKLDAGESLKGFTTLVTCKRPANEDVILTIQTDRGSFSSKASAQDNMTSTKEFPIGTIITSYLNYEQFNTVTKNHDKSPGGIFTSNKSKWAPCDGRPVPNSKFQILTSQVNVPDLRGMFVRGLNIFDPYQPVPAVAKEKSDPDTRVVGGYQGDAFQGHKHLNRDNIGVMIADKQAANSPRQRYTVEGTAAVNTEGKIPAGYGEPRVSTETRPKNISVYYYIKIN</sequence>
<keyword evidence="1" id="KW-0732">Signal</keyword>
<protein>
    <recommendedName>
        <fullName evidence="4">Phage Tail Collar Domain</fullName>
    </recommendedName>
</protein>
<evidence type="ECO:0000313" key="2">
    <source>
        <dbReference type="EMBL" id="MBB4106157.1"/>
    </source>
</evidence>
<organism evidence="2 3">
    <name type="scientific">Pedobacter zeae</name>
    <dbReference type="NCBI Taxonomy" id="1737356"/>
    <lineage>
        <taxon>Bacteria</taxon>
        <taxon>Pseudomonadati</taxon>
        <taxon>Bacteroidota</taxon>
        <taxon>Sphingobacteriia</taxon>
        <taxon>Sphingobacteriales</taxon>
        <taxon>Sphingobacteriaceae</taxon>
        <taxon>Pedobacter</taxon>
    </lineage>
</organism>
<accession>A0A7W6K8V0</accession>
<evidence type="ECO:0000256" key="1">
    <source>
        <dbReference type="SAM" id="SignalP"/>
    </source>
</evidence>
<gene>
    <name evidence="2" type="ORF">GGQ60_000117</name>
</gene>
<dbReference type="Proteomes" id="UP000532273">
    <property type="component" value="Unassembled WGS sequence"/>
</dbReference>
<dbReference type="SUPFAM" id="SSF88874">
    <property type="entry name" value="Receptor-binding domain of short tail fibre protein gp12"/>
    <property type="match status" value="1"/>
</dbReference>
<dbReference type="EMBL" id="JACIEF010000001">
    <property type="protein sequence ID" value="MBB4106157.1"/>
    <property type="molecule type" value="Genomic_DNA"/>
</dbReference>
<dbReference type="RefSeq" id="WP_183759452.1">
    <property type="nucleotide sequence ID" value="NZ_BMHZ01000002.1"/>
</dbReference>
<comment type="caution">
    <text evidence="2">The sequence shown here is derived from an EMBL/GenBank/DDBJ whole genome shotgun (WGS) entry which is preliminary data.</text>
</comment>
<evidence type="ECO:0008006" key="4">
    <source>
        <dbReference type="Google" id="ProtNLM"/>
    </source>
</evidence>
<feature type="chain" id="PRO_5031348925" description="Phage Tail Collar Domain" evidence="1">
    <location>
        <begin position="22"/>
        <end position="408"/>
    </location>
</feature>
<evidence type="ECO:0000313" key="3">
    <source>
        <dbReference type="Proteomes" id="UP000532273"/>
    </source>
</evidence>
<reference evidence="2 3" key="1">
    <citation type="submission" date="2020-08" db="EMBL/GenBank/DDBJ databases">
        <title>Genomic Encyclopedia of Type Strains, Phase IV (KMG-IV): sequencing the most valuable type-strain genomes for metagenomic binning, comparative biology and taxonomic classification.</title>
        <authorList>
            <person name="Goeker M."/>
        </authorList>
    </citation>
    <scope>NUCLEOTIDE SEQUENCE [LARGE SCALE GENOMIC DNA]</scope>
    <source>
        <strain evidence="2 3">DSM 100774</strain>
    </source>
</reference>
<feature type="signal peptide" evidence="1">
    <location>
        <begin position="1"/>
        <end position="21"/>
    </location>
</feature>
<name>A0A7W6K8V0_9SPHI</name>